<keyword evidence="1" id="KW-0812">Transmembrane</keyword>
<evidence type="ECO:0008006" key="4">
    <source>
        <dbReference type="Google" id="ProtNLM"/>
    </source>
</evidence>
<dbReference type="AlphaFoldDB" id="A0A6L5BCL6"/>
<sequence>MEAQKNQKCIDTVVSQIKNQTSLERVVSQRAFQMSSSYPCQICVLGFFSGICITTVFLAALTSFTTFQFASLSISAYPTALLSSDFGSTLSDGVAHNVSTTEKIIYSEKHYSELEIDERVYLMYSSWSTFLNKSIEDFEHQDSTRRGLPTAPKVPHLESCKLHVEVNQHLDKRMENQLLPPWTIWKGTLQNYLLSSAEELLRNHNYRPLPGVSYPPWITGSDEENYPLTRKVQSDIWFRQHPSNCSDSSIKFLVADWERLPGFGIGAQFAGMCGLLAIAINERRVLVTNYYNRADHDGCRGSSRSSWSCYFFPETSQECRERAFQLMGDKKAWEKGIITTKENYTSKDIWTGRIPRVWGYPWSYMQPTTEINGSLISHHRKMDRRWWRAQAIRYLMRFKSEYTCNLLNIARHEAFGLEAAKLVLSSPTEKYSTSASGSERRRSDIEEFVWSNHKPWMPRPLLSMHVRMGDKACEMKVVEFEEYMRLAYRIRSRFPHLNSIWLSTEMQEVIDKSRSYPHWKFYYTNVTRQVGNITMATYEASLGRETSTNYPLVNFLMAAESDFFIGALGSTWCFLIDGMRNTGGKVMAGYLSVNKDRFW</sequence>
<dbReference type="GO" id="GO:0046921">
    <property type="term" value="F:alpha-(1-&gt;6)-fucosyltransferase activity"/>
    <property type="evidence" value="ECO:0007669"/>
    <property type="project" value="TreeGrafter"/>
</dbReference>
<feature type="transmembrane region" description="Helical" evidence="1">
    <location>
        <begin position="42"/>
        <end position="64"/>
    </location>
</feature>
<keyword evidence="3" id="KW-1185">Reference proteome</keyword>
<reference evidence="2" key="1">
    <citation type="submission" date="2020-01" db="EMBL/GenBank/DDBJ databases">
        <title>The Celery Genome Sequence Reveals Sequential Paleo-tetraploidization, Resistance Gene Elimination, Karyotype Evolution, and Functional Innovation in Apiales.</title>
        <authorList>
            <person name="Song X."/>
        </authorList>
    </citation>
    <scope>NUCLEOTIDE SEQUENCE</scope>
    <source>
        <tissue evidence="2">Leaf</tissue>
    </source>
</reference>
<protein>
    <recommendedName>
        <fullName evidence="4">Alpha-(1,6)-fucosyltransferase</fullName>
    </recommendedName>
</protein>
<dbReference type="EMBL" id="WRXP01000857">
    <property type="protein sequence ID" value="KAF1002577.1"/>
    <property type="molecule type" value="Genomic_DNA"/>
</dbReference>
<name>A0A6L5BCL6_APIGR</name>
<keyword evidence="1" id="KW-0472">Membrane</keyword>
<dbReference type="PANTHER" id="PTHR13132">
    <property type="entry name" value="ALPHA- 1,6 -FUCOSYLTRANSFERASE"/>
    <property type="match status" value="1"/>
</dbReference>
<evidence type="ECO:0000313" key="2">
    <source>
        <dbReference type="EMBL" id="KAF1002577.1"/>
    </source>
</evidence>
<comment type="caution">
    <text evidence="2">The sequence shown here is derived from an EMBL/GenBank/DDBJ whole genome shotgun (WGS) entry which is preliminary data.</text>
</comment>
<gene>
    <name evidence="2" type="ORF">AG4045_021936</name>
</gene>
<dbReference type="Proteomes" id="UP000593563">
    <property type="component" value="Unassembled WGS sequence"/>
</dbReference>
<accession>A0A6L5BCL6</accession>
<dbReference type="PANTHER" id="PTHR13132:SF29">
    <property type="entry name" value="ALPHA-(1,6)-FUCOSYLTRANSFERASE"/>
    <property type="match status" value="1"/>
</dbReference>
<evidence type="ECO:0000256" key="1">
    <source>
        <dbReference type="SAM" id="Phobius"/>
    </source>
</evidence>
<evidence type="ECO:0000313" key="3">
    <source>
        <dbReference type="Proteomes" id="UP000593563"/>
    </source>
</evidence>
<proteinExistence type="predicted"/>
<dbReference type="GO" id="GO:0006487">
    <property type="term" value="P:protein N-linked glycosylation"/>
    <property type="evidence" value="ECO:0007669"/>
    <property type="project" value="TreeGrafter"/>
</dbReference>
<organism evidence="2 3">
    <name type="scientific">Apium graveolens</name>
    <name type="common">Celery</name>
    <dbReference type="NCBI Taxonomy" id="4045"/>
    <lineage>
        <taxon>Eukaryota</taxon>
        <taxon>Viridiplantae</taxon>
        <taxon>Streptophyta</taxon>
        <taxon>Embryophyta</taxon>
        <taxon>Tracheophyta</taxon>
        <taxon>Spermatophyta</taxon>
        <taxon>Magnoliopsida</taxon>
        <taxon>eudicotyledons</taxon>
        <taxon>Gunneridae</taxon>
        <taxon>Pentapetalae</taxon>
        <taxon>asterids</taxon>
        <taxon>campanulids</taxon>
        <taxon>Apiales</taxon>
        <taxon>Apiaceae</taxon>
        <taxon>Apioideae</taxon>
        <taxon>apioid superclade</taxon>
        <taxon>Apieae</taxon>
        <taxon>Apium</taxon>
    </lineage>
</organism>
<dbReference type="FunFam" id="3.40.50.11350:FF:000008">
    <property type="entry name" value="Alpha-(1,6)-fucosyltransferase"/>
    <property type="match status" value="1"/>
</dbReference>
<keyword evidence="1" id="KW-1133">Transmembrane helix</keyword>
<dbReference type="Gene3D" id="3.40.50.11350">
    <property type="match status" value="1"/>
</dbReference>